<dbReference type="GO" id="GO:0005319">
    <property type="term" value="F:lipid transporter activity"/>
    <property type="evidence" value="ECO:0007669"/>
    <property type="project" value="TreeGrafter"/>
</dbReference>
<proteinExistence type="inferred from homology"/>
<evidence type="ECO:0000256" key="4">
    <source>
        <dbReference type="ARBA" id="ARBA00022692"/>
    </source>
</evidence>
<dbReference type="CDD" id="cd03263">
    <property type="entry name" value="ABC_subfamily_A"/>
    <property type="match status" value="2"/>
</dbReference>
<comment type="similarity">
    <text evidence="2">Belongs to the ABC transporter superfamily. ABCA family.</text>
</comment>
<dbReference type="Gene3D" id="3.40.50.300">
    <property type="entry name" value="P-loop containing nucleotide triphosphate hydrolases"/>
    <property type="match status" value="2"/>
</dbReference>
<evidence type="ECO:0000313" key="14">
    <source>
        <dbReference type="Proteomes" id="UP000224634"/>
    </source>
</evidence>
<feature type="transmembrane region" description="Helical" evidence="11">
    <location>
        <begin position="344"/>
        <end position="362"/>
    </location>
</feature>
<keyword evidence="3" id="KW-0813">Transport</keyword>
<organism evidence="13 14">
    <name type="scientific">Polytolypa hystricis (strain UAMH7299)</name>
    <dbReference type="NCBI Taxonomy" id="1447883"/>
    <lineage>
        <taxon>Eukaryota</taxon>
        <taxon>Fungi</taxon>
        <taxon>Dikarya</taxon>
        <taxon>Ascomycota</taxon>
        <taxon>Pezizomycotina</taxon>
        <taxon>Eurotiomycetes</taxon>
        <taxon>Eurotiomycetidae</taxon>
        <taxon>Onygenales</taxon>
        <taxon>Onygenales incertae sedis</taxon>
        <taxon>Polytolypa</taxon>
    </lineage>
</organism>
<dbReference type="InterPro" id="IPR017871">
    <property type="entry name" value="ABC_transporter-like_CS"/>
</dbReference>
<evidence type="ECO:0000256" key="5">
    <source>
        <dbReference type="ARBA" id="ARBA00022737"/>
    </source>
</evidence>
<evidence type="ECO:0000256" key="11">
    <source>
        <dbReference type="SAM" id="Phobius"/>
    </source>
</evidence>
<comment type="subcellular location">
    <subcellularLocation>
        <location evidence="1">Membrane</location>
        <topology evidence="1">Multi-pass membrane protein</topology>
    </subcellularLocation>
</comment>
<feature type="transmembrane region" description="Helical" evidence="11">
    <location>
        <begin position="1125"/>
        <end position="1147"/>
    </location>
</feature>
<reference evidence="13 14" key="1">
    <citation type="submission" date="2017-10" db="EMBL/GenBank/DDBJ databases">
        <title>Comparative genomics in systemic dimorphic fungi from Ajellomycetaceae.</title>
        <authorList>
            <person name="Munoz J.F."/>
            <person name="Mcewen J.G."/>
            <person name="Clay O.K."/>
            <person name="Cuomo C.A."/>
        </authorList>
    </citation>
    <scope>NUCLEOTIDE SEQUENCE [LARGE SCALE GENOMIC DNA]</scope>
    <source>
        <strain evidence="13 14">UAMH7299</strain>
    </source>
</reference>
<evidence type="ECO:0000256" key="10">
    <source>
        <dbReference type="SAM" id="MobiDB-lite"/>
    </source>
</evidence>
<evidence type="ECO:0000256" key="9">
    <source>
        <dbReference type="ARBA" id="ARBA00023136"/>
    </source>
</evidence>
<feature type="compositionally biased region" description="Polar residues" evidence="10">
    <location>
        <begin position="765"/>
        <end position="782"/>
    </location>
</feature>
<keyword evidence="14" id="KW-1185">Reference proteome</keyword>
<dbReference type="SMART" id="SM00382">
    <property type="entry name" value="AAA"/>
    <property type="match status" value="2"/>
</dbReference>
<feature type="domain" description="ABC transporter" evidence="12">
    <location>
        <begin position="458"/>
        <end position="697"/>
    </location>
</feature>
<evidence type="ECO:0000256" key="8">
    <source>
        <dbReference type="ARBA" id="ARBA00022989"/>
    </source>
</evidence>
<dbReference type="PROSITE" id="PS50893">
    <property type="entry name" value="ABC_TRANSPORTER_2"/>
    <property type="match status" value="2"/>
</dbReference>
<dbReference type="Pfam" id="PF00005">
    <property type="entry name" value="ABC_tran"/>
    <property type="match status" value="2"/>
</dbReference>
<keyword evidence="8 11" id="KW-1133">Transmembrane helix</keyword>
<dbReference type="GO" id="GO:0005524">
    <property type="term" value="F:ATP binding"/>
    <property type="evidence" value="ECO:0007669"/>
    <property type="project" value="UniProtKB-KW"/>
</dbReference>
<keyword evidence="4 11" id="KW-0812">Transmembrane</keyword>
<dbReference type="STRING" id="1447883.A0A2B7X6R8"/>
<dbReference type="SUPFAM" id="SSF52540">
    <property type="entry name" value="P-loop containing nucleoside triphosphate hydrolases"/>
    <property type="match status" value="2"/>
</dbReference>
<dbReference type="Pfam" id="PF12698">
    <property type="entry name" value="ABC2_membrane_3"/>
    <property type="match status" value="1"/>
</dbReference>
<evidence type="ECO:0000259" key="12">
    <source>
        <dbReference type="PROSITE" id="PS50893"/>
    </source>
</evidence>
<feature type="transmembrane region" description="Helical" evidence="11">
    <location>
        <begin position="369"/>
        <end position="393"/>
    </location>
</feature>
<feature type="transmembrane region" description="Helical" evidence="11">
    <location>
        <begin position="829"/>
        <end position="849"/>
    </location>
</feature>
<feature type="transmembrane region" description="Helical" evidence="11">
    <location>
        <begin position="226"/>
        <end position="247"/>
    </location>
</feature>
<dbReference type="InterPro" id="IPR003593">
    <property type="entry name" value="AAA+_ATPase"/>
</dbReference>
<dbReference type="InterPro" id="IPR003439">
    <property type="entry name" value="ABC_transporter-like_ATP-bd"/>
</dbReference>
<dbReference type="PROSITE" id="PS00211">
    <property type="entry name" value="ABC_TRANSPORTER_1"/>
    <property type="match status" value="2"/>
</dbReference>
<dbReference type="EMBL" id="PDNA01000199">
    <property type="protein sequence ID" value="PGH04463.1"/>
    <property type="molecule type" value="Genomic_DNA"/>
</dbReference>
<feature type="transmembrane region" description="Helical" evidence="11">
    <location>
        <begin position="314"/>
        <end position="338"/>
    </location>
</feature>
<feature type="region of interest" description="Disordered" evidence="10">
    <location>
        <begin position="763"/>
        <end position="798"/>
    </location>
</feature>
<feature type="transmembrane region" description="Helical" evidence="11">
    <location>
        <begin position="980"/>
        <end position="1001"/>
    </location>
</feature>
<feature type="domain" description="ABC transporter" evidence="12">
    <location>
        <begin position="1235"/>
        <end position="1462"/>
    </location>
</feature>
<evidence type="ECO:0000256" key="2">
    <source>
        <dbReference type="ARBA" id="ARBA00008869"/>
    </source>
</evidence>
<dbReference type="Proteomes" id="UP000224634">
    <property type="component" value="Unassembled WGS sequence"/>
</dbReference>
<feature type="transmembrane region" description="Helical" evidence="11">
    <location>
        <begin position="1059"/>
        <end position="1079"/>
    </location>
</feature>
<keyword evidence="9 11" id="KW-0472">Membrane</keyword>
<evidence type="ECO:0000256" key="6">
    <source>
        <dbReference type="ARBA" id="ARBA00022741"/>
    </source>
</evidence>
<dbReference type="OrthoDB" id="8061355at2759"/>
<evidence type="ECO:0000256" key="7">
    <source>
        <dbReference type="ARBA" id="ARBA00022840"/>
    </source>
</evidence>
<dbReference type="PANTHER" id="PTHR19229:SF36">
    <property type="entry name" value="ATP-BINDING CASSETTE SUB-FAMILY A MEMBER 2"/>
    <property type="match status" value="1"/>
</dbReference>
<dbReference type="InterPro" id="IPR026082">
    <property type="entry name" value="ABCA"/>
</dbReference>
<feature type="transmembrane region" description="Helical" evidence="11">
    <location>
        <begin position="31"/>
        <end position="50"/>
    </location>
</feature>
<dbReference type="PANTHER" id="PTHR19229">
    <property type="entry name" value="ATP-BINDING CASSETTE TRANSPORTER SUBFAMILY A ABCA"/>
    <property type="match status" value="1"/>
</dbReference>
<keyword evidence="6" id="KW-0547">Nucleotide-binding</keyword>
<keyword evidence="7" id="KW-0067">ATP-binding</keyword>
<comment type="caution">
    <text evidence="13">The sequence shown here is derived from an EMBL/GenBank/DDBJ whole genome shotgun (WGS) entry which is preliminary data.</text>
</comment>
<dbReference type="InterPro" id="IPR027417">
    <property type="entry name" value="P-loop_NTPase"/>
</dbReference>
<feature type="transmembrane region" description="Helical" evidence="11">
    <location>
        <begin position="1086"/>
        <end position="1113"/>
    </location>
</feature>
<protein>
    <recommendedName>
        <fullName evidence="12">ABC transporter domain-containing protein</fullName>
    </recommendedName>
</protein>
<accession>A0A2B7X6R8</accession>
<dbReference type="GO" id="GO:0140359">
    <property type="term" value="F:ABC-type transporter activity"/>
    <property type="evidence" value="ECO:0007669"/>
    <property type="project" value="InterPro"/>
</dbReference>
<evidence type="ECO:0000256" key="1">
    <source>
        <dbReference type="ARBA" id="ARBA00004141"/>
    </source>
</evidence>
<dbReference type="GO" id="GO:0016020">
    <property type="term" value="C:membrane"/>
    <property type="evidence" value="ECO:0007669"/>
    <property type="project" value="UniProtKB-SubCell"/>
</dbReference>
<feature type="transmembrane region" description="Helical" evidence="11">
    <location>
        <begin position="413"/>
        <end position="436"/>
    </location>
</feature>
<sequence>MALLVRQIWTLTVKNLRITLFRHWISTPLRAFLFPVIFVIFLSYAQNFLFPSSNYGVGPSRPVRSLPQAINAVSGGRDRIIFVNGGFKGGDIERVISDVSAPLRDSKIQVKTFDSESELRRECRSSISGASRCICAAVFHSSPTEGNGGQWNYTVRADGALGTKIDVAVDNNDGQIYTLPLQHAIDLAIGQVDSRSRDGATERVISEYLFTSQTNDERSESNRVDYMGTIMNVLAVAFYISMVGVLYQMTGLIATEREIGMAQLLDTMMPNKARWQTRLARFMSHHISFSILYGPGWAITGAILGAIAFKKTSIIILILHNLISGLSLASLSIFAGGFFRKAQLSGITAVIVTLVLGIVAQITKNIGSAGVAILSLLFPPMNYVYSIILVARWESKSRGVNLVEGAPGSPSTIPLIVLWLFAILQTIIFPILGALVERKLYGASGSRSIMSIESTLAVQLNAFTKIYQPRLIQRAISCITRKQPATVHAVDNLNLQVYKGEVMVLLGSNGSGKSTTLDAIAGLHSITSGDIMINYPDAHGSFGYCPQKNVLWDDLTVLEHVKIFDSVKCPGKRTRRAELKSLIEACDLTKKISARSKNLSGGQKRKLQLAMTFTGGSSVCCIDEVSSGVDPLSRQKLWDILLAERSRRSIILTTHFLDEADILADRIAILSHGVLKASGTSVELKQRIGTGYRVHVYHTPGAPDAPLYGDVLHMKHDQETVYLPGTSTETFMLLRRLERDGIREYQVNGPTLEDVFLRVADEPDNGQTSFDRGRTAQRSSVESEAPLNERPYSKPYAAPKLRSGRRTSAFRQLMILCSKRFTILRRNPAPYLAAILIPIIAAGCSTLFLRNLERTSCDPSIESLRSNSDSFNAQQSRLVIGPRDQLPETALKIISEAPPGAVTYVDSLIQFNQEVQRQYANLTPGGFFLGEEPTFAWRADAPLIFGTLTQNLLDNMLLNVTIETMYNPLDIPFAADIGNLMIFVMYFGLSMAIYPAFLGLYPTIERLRGIRSMHYSNGVRALPLWLAYILFDLMITLIVTIVAVIIFNRVADVWFYSEYMFLIFILYGIASTLFSYVVSLFSKSQLAAFAVTAAIQAAMFLLYFIIFMITMTYVDASNQGSTLNIAFFALGVTSPVHSLSRSLYLTLNIFGVTCRGREVAPYGGAIDVFGGPILYLCLQSLLLFAILLWKESGSSFREQFRRSKRREVELEDRNTIELDAASEFSRVSRSTDDGLRVLRLRKQFKKHVAVDDVSFGVPRGECFALIGINGAGKSTCISMIRGDIQPSSRDSEIFIDGISLGKHRSKARARLGVCPQIDPLDNMTVLEHLRFYARIRGIKNPAQNIESIVQGVGLERFINRSATKLSGGNKRKLSLAIALMGNPTILLLDEPSSGMDALNKRIMWRTLKSVIPGRSLVLTTHSMEEADALASRAGIIAGKMLAAGTTAELRRRYGNSYSIQLVHTQAPHTPVVEMQRIRTWVQQQFPQVQIEKAMTYGQLRFRIPAFNAEAGRSSGGGGAGGMMSLAEVFEKLETAKVRLGVQYYSVSRATLDQVFLTVAGRHNLVEEGH</sequence>
<dbReference type="InterPro" id="IPR013525">
    <property type="entry name" value="ABC2_TM"/>
</dbReference>
<gene>
    <name evidence="13" type="ORF">AJ80_08516</name>
</gene>
<dbReference type="FunFam" id="3.40.50.300:FF:001345">
    <property type="entry name" value="Related to ABC transporter"/>
    <property type="match status" value="1"/>
</dbReference>
<feature type="transmembrane region" description="Helical" evidence="11">
    <location>
        <begin position="287"/>
        <end position="307"/>
    </location>
</feature>
<evidence type="ECO:0000313" key="13">
    <source>
        <dbReference type="EMBL" id="PGH04463.1"/>
    </source>
</evidence>
<evidence type="ECO:0000256" key="3">
    <source>
        <dbReference type="ARBA" id="ARBA00022448"/>
    </source>
</evidence>
<feature type="transmembrane region" description="Helical" evidence="11">
    <location>
        <begin position="1022"/>
        <end position="1047"/>
    </location>
</feature>
<feature type="transmembrane region" description="Helical" evidence="11">
    <location>
        <begin position="1168"/>
        <end position="1189"/>
    </location>
</feature>
<keyword evidence="5" id="KW-0677">Repeat</keyword>
<dbReference type="GO" id="GO:0016887">
    <property type="term" value="F:ATP hydrolysis activity"/>
    <property type="evidence" value="ECO:0007669"/>
    <property type="project" value="InterPro"/>
</dbReference>
<name>A0A2B7X6R8_POLH7</name>